<feature type="compositionally biased region" description="Polar residues" evidence="1">
    <location>
        <begin position="194"/>
        <end position="206"/>
    </location>
</feature>
<proteinExistence type="predicted"/>
<feature type="compositionally biased region" description="Polar residues" evidence="1">
    <location>
        <begin position="265"/>
        <end position="275"/>
    </location>
</feature>
<dbReference type="AlphaFoldDB" id="A0AAV7M0M4"/>
<feature type="region of interest" description="Disordered" evidence="1">
    <location>
        <begin position="360"/>
        <end position="379"/>
    </location>
</feature>
<feature type="compositionally biased region" description="Basic residues" evidence="1">
    <location>
        <begin position="246"/>
        <end position="262"/>
    </location>
</feature>
<gene>
    <name evidence="2" type="ORF">NDU88_002131</name>
</gene>
<accession>A0AAV7M0M4</accession>
<dbReference type="EMBL" id="JANPWB010000014">
    <property type="protein sequence ID" value="KAJ1097001.1"/>
    <property type="molecule type" value="Genomic_DNA"/>
</dbReference>
<feature type="compositionally biased region" description="Polar residues" evidence="1">
    <location>
        <begin position="23"/>
        <end position="58"/>
    </location>
</feature>
<feature type="compositionally biased region" description="Pro residues" evidence="1">
    <location>
        <begin position="407"/>
        <end position="416"/>
    </location>
</feature>
<feature type="region of interest" description="Disordered" evidence="1">
    <location>
        <begin position="385"/>
        <end position="416"/>
    </location>
</feature>
<comment type="caution">
    <text evidence="2">The sequence shown here is derived from an EMBL/GenBank/DDBJ whole genome shotgun (WGS) entry which is preliminary data.</text>
</comment>
<name>A0AAV7M0M4_PLEWA</name>
<keyword evidence="3" id="KW-1185">Reference proteome</keyword>
<protein>
    <submittedName>
        <fullName evidence="2">Uncharacterized protein</fullName>
    </submittedName>
</protein>
<feature type="compositionally biased region" description="Low complexity" evidence="1">
    <location>
        <begin position="228"/>
        <end position="241"/>
    </location>
</feature>
<dbReference type="Proteomes" id="UP001066276">
    <property type="component" value="Chromosome 10"/>
</dbReference>
<feature type="compositionally biased region" description="Basic residues" evidence="1">
    <location>
        <begin position="308"/>
        <end position="317"/>
    </location>
</feature>
<feature type="region of interest" description="Disordered" evidence="1">
    <location>
        <begin position="194"/>
        <end position="339"/>
    </location>
</feature>
<feature type="region of interest" description="Disordered" evidence="1">
    <location>
        <begin position="1"/>
        <end position="74"/>
    </location>
</feature>
<reference evidence="2" key="1">
    <citation type="journal article" date="2022" name="bioRxiv">
        <title>Sequencing and chromosome-scale assembly of the giantPleurodeles waltlgenome.</title>
        <authorList>
            <person name="Brown T."/>
            <person name="Elewa A."/>
            <person name="Iarovenko S."/>
            <person name="Subramanian E."/>
            <person name="Araus A.J."/>
            <person name="Petzold A."/>
            <person name="Susuki M."/>
            <person name="Suzuki K.-i.T."/>
            <person name="Hayashi T."/>
            <person name="Toyoda A."/>
            <person name="Oliveira C."/>
            <person name="Osipova E."/>
            <person name="Leigh N.D."/>
            <person name="Simon A."/>
            <person name="Yun M.H."/>
        </authorList>
    </citation>
    <scope>NUCLEOTIDE SEQUENCE</scope>
    <source>
        <strain evidence="2">20211129_DDA</strain>
        <tissue evidence="2">Liver</tissue>
    </source>
</reference>
<sequence>MLPLSSGPPQRRALPVSAPPSPSHNRQSVTSHSPPISVINWTPQVSHRSASTGSTKVRINQPPPTTPSNLQYRLSFRPSYLTKGREPEPYDTIRWSQLHGLWSQSTSPAAGSPSHCSSTSTCTRRNPPPPVAQQARRCHVQTTQQASLHEKPGGSHSRESPHQQYLQPPGPGVSRGPTPQSRALLLTPRLALSATGQQRGSHSAAQPGNPRAGGRGPTRPLIAPPARPTANRRPQRPQTQPAPSPKRAHRAAAHRTAPRSHSHSYVQAAQRSTPAESAGKDLGNNGGNRRGAVLNDHQTGPPLNPPGKWRRRRRRHPLQSGTSRKPAACARGPPTRCATRPTASTAFLLSAAAATDCFDRSRGSTSAGAPPLHHHQGSSVLTGEMVKKGPSLNEASQTAGHLAGWIAPPPSSLKGL</sequence>
<organism evidence="2 3">
    <name type="scientific">Pleurodeles waltl</name>
    <name type="common">Iberian ribbed newt</name>
    <dbReference type="NCBI Taxonomy" id="8319"/>
    <lineage>
        <taxon>Eukaryota</taxon>
        <taxon>Metazoa</taxon>
        <taxon>Chordata</taxon>
        <taxon>Craniata</taxon>
        <taxon>Vertebrata</taxon>
        <taxon>Euteleostomi</taxon>
        <taxon>Amphibia</taxon>
        <taxon>Batrachia</taxon>
        <taxon>Caudata</taxon>
        <taxon>Salamandroidea</taxon>
        <taxon>Salamandridae</taxon>
        <taxon>Pleurodelinae</taxon>
        <taxon>Pleurodeles</taxon>
    </lineage>
</organism>
<feature type="compositionally biased region" description="Basic and acidic residues" evidence="1">
    <location>
        <begin position="148"/>
        <end position="161"/>
    </location>
</feature>
<feature type="region of interest" description="Disordered" evidence="1">
    <location>
        <begin position="103"/>
        <end position="180"/>
    </location>
</feature>
<evidence type="ECO:0000256" key="1">
    <source>
        <dbReference type="SAM" id="MobiDB-lite"/>
    </source>
</evidence>
<feature type="compositionally biased region" description="Low complexity" evidence="1">
    <location>
        <begin position="112"/>
        <end position="125"/>
    </location>
</feature>
<evidence type="ECO:0000313" key="2">
    <source>
        <dbReference type="EMBL" id="KAJ1097001.1"/>
    </source>
</evidence>
<evidence type="ECO:0000313" key="3">
    <source>
        <dbReference type="Proteomes" id="UP001066276"/>
    </source>
</evidence>